<keyword evidence="1" id="KW-0812">Transmembrane</keyword>
<evidence type="ECO:0000256" key="1">
    <source>
        <dbReference type="SAM" id="Phobius"/>
    </source>
</evidence>
<evidence type="ECO:0000313" key="2">
    <source>
        <dbReference type="EMBL" id="GIZ90566.1"/>
    </source>
</evidence>
<evidence type="ECO:0000313" key="5">
    <source>
        <dbReference type="Proteomes" id="UP000887228"/>
    </source>
</evidence>
<protein>
    <submittedName>
        <fullName evidence="2">Uncharacterized protein</fullName>
    </submittedName>
</protein>
<dbReference type="EMBL" id="BPMS01000028">
    <property type="protein sequence ID" value="GIZ90566.1"/>
    <property type="molecule type" value="Genomic_DNA"/>
</dbReference>
<dbReference type="RefSeq" id="WP_203788649.1">
    <property type="nucleotide sequence ID" value="NZ_AP024354.1"/>
</dbReference>
<keyword evidence="1" id="KW-0472">Membrane</keyword>
<feature type="transmembrane region" description="Helical" evidence="1">
    <location>
        <begin position="59"/>
        <end position="80"/>
    </location>
</feature>
<reference evidence="2 5" key="1">
    <citation type="submission" date="2021-07" db="EMBL/GenBank/DDBJ databases">
        <title>Whole genome sequencing of carbapenem-resistant Pseudomonas spp. isolated in Japan.</title>
        <authorList>
            <person name="Suzuki M."/>
            <person name="Maehana S."/>
            <person name="Kitasato H."/>
        </authorList>
    </citation>
    <scope>NUCLEOTIDE SEQUENCE</scope>
    <source>
        <strain evidence="2">KAM435</strain>
        <strain evidence="3 5">KAM436</strain>
    </source>
</reference>
<name>A0AA37CJQ5_AQUAC</name>
<keyword evidence="1" id="KW-1133">Transmembrane helix</keyword>
<sequence length="135" mass="14788">MKYDDYSPARKWFLTGIVALSTWNMNRLALASAGLTVAACLVPALTVKNELGGLEGAVAAFLILVVGYTLLSRAVGFWIINPLCGLIVLHKVHSDYGPKTRRAVLDWVSADGDYMDKLDVDKLARSLGEQKKQNH</sequence>
<accession>A0AA37CJQ5</accession>
<dbReference type="AlphaFoldDB" id="A0AA37CJQ5"/>
<organism evidence="2 4">
    <name type="scientific">Aquipseudomonas alcaligenes</name>
    <name type="common">Pseudomonas alcaligenes</name>
    <dbReference type="NCBI Taxonomy" id="43263"/>
    <lineage>
        <taxon>Bacteria</taxon>
        <taxon>Pseudomonadati</taxon>
        <taxon>Pseudomonadota</taxon>
        <taxon>Gammaproteobacteria</taxon>
        <taxon>Pseudomonadales</taxon>
        <taxon>Pseudomonadaceae</taxon>
        <taxon>Aquipseudomonas</taxon>
    </lineage>
</organism>
<dbReference type="Proteomes" id="UP000887228">
    <property type="component" value="Unassembled WGS sequence"/>
</dbReference>
<proteinExistence type="predicted"/>
<dbReference type="EMBL" id="BPMT01000026">
    <property type="protein sequence ID" value="GIZ94937.1"/>
    <property type="molecule type" value="Genomic_DNA"/>
</dbReference>
<evidence type="ECO:0000313" key="4">
    <source>
        <dbReference type="Proteomes" id="UP000887212"/>
    </source>
</evidence>
<feature type="transmembrane region" description="Helical" evidence="1">
    <location>
        <begin position="28"/>
        <end position="47"/>
    </location>
</feature>
<comment type="caution">
    <text evidence="2">The sequence shown here is derived from an EMBL/GenBank/DDBJ whole genome shotgun (WGS) entry which is preliminary data.</text>
</comment>
<gene>
    <name evidence="2" type="ORF">KAM435_38930</name>
    <name evidence="3" type="ORF">KAM436_39050</name>
</gene>
<evidence type="ECO:0000313" key="3">
    <source>
        <dbReference type="EMBL" id="GIZ94937.1"/>
    </source>
</evidence>
<dbReference type="Proteomes" id="UP000887212">
    <property type="component" value="Unassembled WGS sequence"/>
</dbReference>